<accession>A0A5K0U7C4</accession>
<dbReference type="Proteomes" id="UP000594342">
    <property type="component" value="Unassembled WGS sequence"/>
</dbReference>
<keyword evidence="1" id="KW-0812">Transmembrane</keyword>
<proteinExistence type="predicted"/>
<evidence type="ECO:0000313" key="2">
    <source>
        <dbReference type="EMBL" id="VBB17705.1"/>
    </source>
</evidence>
<organism evidence="2 3">
    <name type="scientific">Yasminevirus sp. GU-2018</name>
    <dbReference type="NCBI Taxonomy" id="2420051"/>
    <lineage>
        <taxon>Viruses</taxon>
        <taxon>Varidnaviria</taxon>
        <taxon>Bamfordvirae</taxon>
        <taxon>Nucleocytoviricota</taxon>
        <taxon>Megaviricetes</taxon>
        <taxon>Imitervirales</taxon>
        <taxon>Mimiviridae</taxon>
        <taxon>Klosneuvirinae</taxon>
        <taxon>Yasminevirus</taxon>
        <taxon>Yasminevirus saudimassiliense</taxon>
    </lineage>
</organism>
<sequence length="277" mass="32067">MDLDQDTLNKTVDLTGEILRKNHYIGVLERNGIKVTKILGPDTFTNDIVKSFNAGDDHVKKTLLTLLVTFNTVISDGRNLPKYCKTLYDINTFAMLHAYYLTMMTMYKVSSFNVPSSLVDEIKNDTYKRDGFTYAMSLHNAVGFIEFIGAIGFKNNQETLDFLFLQIYRIMRFIFSTFWNLPAIMFFLAFTIGDLVHHTLNIILNTIFLVFFFRISGLYKILYHILHWVSLFIATVAAYTQAYDEYIIHLSLKITEMAHYCEYLGHVSNPQCVCKKK</sequence>
<comment type="caution">
    <text evidence="2">The sequence shown here is derived from an EMBL/GenBank/DDBJ whole genome shotgun (WGS) entry which is preliminary data.</text>
</comment>
<gene>
    <name evidence="2" type="ORF">YASMINEVIRUS_168</name>
</gene>
<keyword evidence="1" id="KW-0472">Membrane</keyword>
<name>A0A5K0U7C4_9VIRU</name>
<feature type="transmembrane region" description="Helical" evidence="1">
    <location>
        <begin position="225"/>
        <end position="243"/>
    </location>
</feature>
<dbReference type="EMBL" id="UPSH01000001">
    <property type="protein sequence ID" value="VBB17705.1"/>
    <property type="molecule type" value="Genomic_DNA"/>
</dbReference>
<feature type="transmembrane region" description="Helical" evidence="1">
    <location>
        <begin position="132"/>
        <end position="153"/>
    </location>
</feature>
<evidence type="ECO:0000313" key="3">
    <source>
        <dbReference type="Proteomes" id="UP000594342"/>
    </source>
</evidence>
<keyword evidence="3" id="KW-1185">Reference proteome</keyword>
<reference evidence="2 3" key="1">
    <citation type="submission" date="2018-10" db="EMBL/GenBank/DDBJ databases">
        <authorList>
            <consortium name="IHU Genomes"/>
        </authorList>
    </citation>
    <scope>NUCLEOTIDE SEQUENCE [LARGE SCALE GENOMIC DNA]</scope>
    <source>
        <strain evidence="2 3">A1</strain>
    </source>
</reference>
<evidence type="ECO:0000256" key="1">
    <source>
        <dbReference type="SAM" id="Phobius"/>
    </source>
</evidence>
<feature type="transmembrane region" description="Helical" evidence="1">
    <location>
        <begin position="200"/>
        <end position="219"/>
    </location>
</feature>
<keyword evidence="1" id="KW-1133">Transmembrane helix</keyword>
<protein>
    <submittedName>
        <fullName evidence="2">Uncharacterized protein</fullName>
    </submittedName>
</protein>
<feature type="transmembrane region" description="Helical" evidence="1">
    <location>
        <begin position="173"/>
        <end position="193"/>
    </location>
</feature>